<reference evidence="8" key="1">
    <citation type="journal article" date="2019" name="Int. J. Syst. Evol. Microbiol.">
        <title>The Global Catalogue of Microorganisms (GCM) 10K type strain sequencing project: providing services to taxonomists for standard genome sequencing and annotation.</title>
        <authorList>
            <consortium name="The Broad Institute Genomics Platform"/>
            <consortium name="The Broad Institute Genome Sequencing Center for Infectious Disease"/>
            <person name="Wu L."/>
            <person name="Ma J."/>
        </authorList>
    </citation>
    <scope>NUCLEOTIDE SEQUENCE [LARGE SCALE GENOMIC DNA]</scope>
    <source>
        <strain evidence="8">KCTC 13193</strain>
    </source>
</reference>
<evidence type="ECO:0000313" key="7">
    <source>
        <dbReference type="EMBL" id="MFC2949074.1"/>
    </source>
</evidence>
<keyword evidence="8" id="KW-1185">Reference proteome</keyword>
<feature type="transmembrane region" description="Helical" evidence="6">
    <location>
        <begin position="32"/>
        <end position="51"/>
    </location>
</feature>
<evidence type="ECO:0000256" key="6">
    <source>
        <dbReference type="SAM" id="Phobius"/>
    </source>
</evidence>
<evidence type="ECO:0000256" key="2">
    <source>
        <dbReference type="ARBA" id="ARBA00022475"/>
    </source>
</evidence>
<keyword evidence="3 6" id="KW-0812">Transmembrane</keyword>
<dbReference type="PANTHER" id="PTHR30249">
    <property type="entry name" value="PUTATIVE SEROTONIN TRANSPORTER"/>
    <property type="match status" value="1"/>
</dbReference>
<feature type="transmembrane region" description="Helical" evidence="6">
    <location>
        <begin position="148"/>
        <end position="168"/>
    </location>
</feature>
<comment type="subcellular location">
    <subcellularLocation>
        <location evidence="1">Cell membrane</location>
        <topology evidence="1">Multi-pass membrane protein</topology>
    </subcellularLocation>
</comment>
<evidence type="ECO:0000256" key="5">
    <source>
        <dbReference type="ARBA" id="ARBA00023136"/>
    </source>
</evidence>
<dbReference type="PANTHER" id="PTHR30249:SF17">
    <property type="entry name" value="HOLIN-LIKE PROTEIN CIDB"/>
    <property type="match status" value="1"/>
</dbReference>
<proteinExistence type="predicted"/>
<evidence type="ECO:0000256" key="1">
    <source>
        <dbReference type="ARBA" id="ARBA00004651"/>
    </source>
</evidence>
<keyword evidence="4 6" id="KW-1133">Transmembrane helix</keyword>
<dbReference type="RefSeq" id="WP_390306769.1">
    <property type="nucleotide sequence ID" value="NZ_JBHRRZ010000017.1"/>
</dbReference>
<dbReference type="EMBL" id="JBHRRZ010000017">
    <property type="protein sequence ID" value="MFC2949074.1"/>
    <property type="molecule type" value="Genomic_DNA"/>
</dbReference>
<feature type="transmembrane region" description="Helical" evidence="6">
    <location>
        <begin position="92"/>
        <end position="115"/>
    </location>
</feature>
<dbReference type="Proteomes" id="UP001595387">
    <property type="component" value="Unassembled WGS sequence"/>
</dbReference>
<keyword evidence="5 6" id="KW-0472">Membrane</keyword>
<accession>A0ABV7A7K5</accession>
<dbReference type="Pfam" id="PF04172">
    <property type="entry name" value="LrgB"/>
    <property type="match status" value="1"/>
</dbReference>
<comment type="caution">
    <text evidence="7">The sequence shown here is derived from an EMBL/GenBank/DDBJ whole genome shotgun (WGS) entry which is preliminary data.</text>
</comment>
<evidence type="ECO:0000256" key="3">
    <source>
        <dbReference type="ARBA" id="ARBA00022692"/>
    </source>
</evidence>
<name>A0ABV7A7K5_9BACI</name>
<feature type="transmembrane region" description="Helical" evidence="6">
    <location>
        <begin position="6"/>
        <end position="25"/>
    </location>
</feature>
<sequence>MGNLLIGSTAFIATIAVYYLSLRIYWRWGYTFLAPVIPSTAIIVAFLLFFNIPYETYMVGGSWINWLLGPAVVALAYPLYEQRETLKRLTVPILTGTITGAVVGVASGILLAKWAGVEETIIYSLIPKNSTTPVAIEVAASTGGIKSLAAVFVMIAGIGGAMLHRLVLKYTGITEEAGKGVGVGSASHAIGTAIVMERSKMEGSVSTIAMVVSAVTVSVIAPWFIMWLM</sequence>
<dbReference type="InterPro" id="IPR007300">
    <property type="entry name" value="CidB/LrgB"/>
</dbReference>
<evidence type="ECO:0000256" key="4">
    <source>
        <dbReference type="ARBA" id="ARBA00022989"/>
    </source>
</evidence>
<keyword evidence="2" id="KW-1003">Cell membrane</keyword>
<feature type="transmembrane region" description="Helical" evidence="6">
    <location>
        <begin position="63"/>
        <end position="80"/>
    </location>
</feature>
<protein>
    <submittedName>
        <fullName evidence="7">LrgB family protein</fullName>
    </submittedName>
</protein>
<organism evidence="7 8">
    <name type="scientific">Virgibacillus sediminis</name>
    <dbReference type="NCBI Taxonomy" id="202260"/>
    <lineage>
        <taxon>Bacteria</taxon>
        <taxon>Bacillati</taxon>
        <taxon>Bacillota</taxon>
        <taxon>Bacilli</taxon>
        <taxon>Bacillales</taxon>
        <taxon>Bacillaceae</taxon>
        <taxon>Virgibacillus</taxon>
    </lineage>
</organism>
<feature type="transmembrane region" description="Helical" evidence="6">
    <location>
        <begin position="208"/>
        <end position="228"/>
    </location>
</feature>
<evidence type="ECO:0000313" key="8">
    <source>
        <dbReference type="Proteomes" id="UP001595387"/>
    </source>
</evidence>
<gene>
    <name evidence="7" type="ORF">ACFODW_12075</name>
</gene>